<gene>
    <name evidence="4" type="primary">LOC101846385</name>
</gene>
<feature type="compositionally biased region" description="Low complexity" evidence="1">
    <location>
        <begin position="206"/>
        <end position="216"/>
    </location>
</feature>
<feature type="compositionally biased region" description="Polar residues" evidence="1">
    <location>
        <begin position="1324"/>
        <end position="1339"/>
    </location>
</feature>
<feature type="domain" description="Smoothelin" evidence="2">
    <location>
        <begin position="916"/>
        <end position="948"/>
    </location>
</feature>
<organism evidence="3 4">
    <name type="scientific">Aplysia californica</name>
    <name type="common">California sea hare</name>
    <dbReference type="NCBI Taxonomy" id="6500"/>
    <lineage>
        <taxon>Eukaryota</taxon>
        <taxon>Metazoa</taxon>
        <taxon>Spiralia</taxon>
        <taxon>Lophotrochozoa</taxon>
        <taxon>Mollusca</taxon>
        <taxon>Gastropoda</taxon>
        <taxon>Heterobranchia</taxon>
        <taxon>Euthyneura</taxon>
        <taxon>Tectipleura</taxon>
        <taxon>Aplysiida</taxon>
        <taxon>Aplysioidea</taxon>
        <taxon>Aplysiidae</taxon>
        <taxon>Aplysia</taxon>
    </lineage>
</organism>
<reference evidence="4" key="1">
    <citation type="submission" date="2025-08" db="UniProtKB">
        <authorList>
            <consortium name="RefSeq"/>
        </authorList>
    </citation>
    <scope>IDENTIFICATION</scope>
</reference>
<protein>
    <submittedName>
        <fullName evidence="4">Uncharacterized protein LOC101846385</fullName>
    </submittedName>
</protein>
<dbReference type="RefSeq" id="XP_005110151.2">
    <property type="nucleotide sequence ID" value="XM_005110094.3"/>
</dbReference>
<feature type="compositionally biased region" description="Basic and acidic residues" evidence="1">
    <location>
        <begin position="1679"/>
        <end position="1697"/>
    </location>
</feature>
<feature type="compositionally biased region" description="Basic and acidic residues" evidence="1">
    <location>
        <begin position="1769"/>
        <end position="1779"/>
    </location>
</feature>
<feature type="region of interest" description="Disordered" evidence="1">
    <location>
        <begin position="1043"/>
        <end position="1279"/>
    </location>
</feature>
<feature type="compositionally biased region" description="Low complexity" evidence="1">
    <location>
        <begin position="498"/>
        <end position="510"/>
    </location>
</feature>
<feature type="compositionally biased region" description="Low complexity" evidence="1">
    <location>
        <begin position="236"/>
        <end position="252"/>
    </location>
</feature>
<feature type="region of interest" description="Disordered" evidence="1">
    <location>
        <begin position="1299"/>
        <end position="1835"/>
    </location>
</feature>
<feature type="region of interest" description="Disordered" evidence="1">
    <location>
        <begin position="399"/>
        <end position="460"/>
    </location>
</feature>
<feature type="compositionally biased region" description="Polar residues" evidence="1">
    <location>
        <begin position="561"/>
        <end position="577"/>
    </location>
</feature>
<feature type="compositionally biased region" description="Low complexity" evidence="1">
    <location>
        <begin position="72"/>
        <end position="104"/>
    </location>
</feature>
<feature type="compositionally biased region" description="Low complexity" evidence="1">
    <location>
        <begin position="142"/>
        <end position="153"/>
    </location>
</feature>
<feature type="compositionally biased region" description="Basic and acidic residues" evidence="1">
    <location>
        <begin position="1507"/>
        <end position="1526"/>
    </location>
</feature>
<evidence type="ECO:0000256" key="1">
    <source>
        <dbReference type="SAM" id="MobiDB-lite"/>
    </source>
</evidence>
<feature type="compositionally biased region" description="Polar residues" evidence="1">
    <location>
        <begin position="294"/>
        <end position="327"/>
    </location>
</feature>
<feature type="region of interest" description="Disordered" evidence="1">
    <location>
        <begin position="734"/>
        <end position="844"/>
    </location>
</feature>
<feature type="compositionally biased region" description="Low complexity" evidence="1">
    <location>
        <begin position="43"/>
        <end position="60"/>
    </location>
</feature>
<evidence type="ECO:0000313" key="3">
    <source>
        <dbReference type="Proteomes" id="UP000694888"/>
    </source>
</evidence>
<feature type="compositionally biased region" description="Polar residues" evidence="1">
    <location>
        <begin position="154"/>
        <end position="167"/>
    </location>
</feature>
<feature type="compositionally biased region" description="Polar residues" evidence="1">
    <location>
        <begin position="399"/>
        <end position="413"/>
    </location>
</feature>
<dbReference type="InterPro" id="IPR022189">
    <property type="entry name" value="SMTN"/>
</dbReference>
<dbReference type="Pfam" id="PF12510">
    <property type="entry name" value="Smoothelin"/>
    <property type="match status" value="2"/>
</dbReference>
<sequence>MTSAFTRVAPPLTASSSFDMTSRRGSNSDMTSRRGSNSDMTLRRGSNSSSLNGPGNLRLSQRSPRTMLSEGRPAARSPSPFSTPSTSTSALSSSLSLQTSPSRPFETLPNKIGPSKVNSINRNNATSSSPLHFSPSLNHGVSSSLSRNSDASSPTRSSYVRPSSPLTTGLRPHLQETTGLFKAEPVSVFSARSTGQPTSVLNPGRASPSSFSSASSYIRPETSSPVQSDFHIKRPSISISTPVTPSSSFSFSKVERDSASDEHQTEEFLDGIRARVAERRGSNSDWATARRGSYSDSSTRTPDFSSAGVTSPFSTASPSVETTGQYRNNDKPREQRTPIASHWSLDMTRSRSLDSPGTDRTAVTSITPDTNSRSRFEYTSPVRVGGLITHTGDGQVPTLTASRLGGFTNQPSAPHSGGGQDKTTSGISLQEDHKATHDRSRQARAESTLAASSRVYSAGGDRSEALNLNRRDPVYHSKSAFAFGSDDDNDSSSRHRLSSSAVSTSSPLTASEDKKTQASGRAGLDPHIRYIQPLDDSARLTRWRQKSVPVTRDSVDKSPSRHVTFQVTDECKTTPNNHKYKRGETTNSATLEKTSDQQRNNSYSSDEENDVFSPLLTVKKSLGNSPKDLRRHSSFDVFDKEKWIKPPSSSPQSKLDCPAGTSNSSSISSSSSTTQRRSSMPDPSSVSDFHANHQLKQALQSASDIHEKYTTGLFSPIERHPKMLRHSHYHRFLSDNVTKSPGSPKEEPRSLHVLTSSDHEKYGPREGGGGGGEGGGLSLSRRASSPFSSTTTSAATLAVQSSPKHQSSSFREADPPRNNGMAPTSVSFSTPTHRRGSELFPQRSIGYRHSLVPSSSIDRRASSPLVTDHRGADDVRTMAASTSIAVARAGSPVLSSAQKGVHTHEGKSYNYVDSCESQAELSRMLQASEDFQERRRIRARMRDLKQSMKNLSTGARRPSEPVLSVSASPPADQGYTPRLIGSSVFSAQHNSSTAGAGVGGAGSGGDYSDINSLTQLQKLLSETEDVVERHKIRTAIRKLRQVSETEQLKQSKGATDLKDRHSVDSPSLQLQPRQQQQQQQPVGVSRSSSTVHATSDVPTNTTSLSFGSSVTNNNIGDYSSSNNKYNNNNDNSSYNDSENKDGGRTLPISKPLESEQRRRKYSSEFLKNYKNKQRGGEPSLNKDQVEPSRPSSQILSPVSSLPTTAEGVRTSLNVSSPGLYKRNDLENNNNNTSGHNESNSDSRSLNSTSFSRGLVETKPSREVKEPPTLVVDKDDIKSPDNVTSVLDQVKAHLNSRRLGSFSADDKTSPGLTAFGHSPAATGDFSDSSSSQRLAHETTQPPSSAADKSDKSSVFRFPEPLSSSRTASEERHGGGRRDSERGSDRYREARRQILSSVDLSSDLSPRYAKEKSVSPEPSRSPVTLGSTGVKVADATVANSSSSPGKSTKNRSQAPESRIPVLQNRRGSVKSVEDSVPKNRSPGKNVFGEEQKSPDHSQNQVSGDTALVQKEDLAESENRSQDGRRNSTDDVSVTQVSTSRDQKPKSAKTSSFELSHFEKLERGLKPQVSKSAVSALTAKFSQISDEVTKEDDKSSSNTTGVRRSQSLHSKVRNALPRGEKSLSFCVVGREKRDIPTVSKEEEKELSEQKSDSKQGAILSEHRPVIRTPKFSSRDTLLSSNAKEKRTEAEQPKPEVREETSFSAKLNPDVQETRKDVDSKSGLTESPPPPSPRNESSEKSGLRRGRTLERSRTDSALPEKYRQNVKPSPLVKIDEHKSDVSETGRQGVRQRRVGVTAFVAQGDKQQHKEDAEEAVKIETFSEKEDSVNSVDLHGEPEKVENNISKAGIVLKTEIASEAGDKLGEVRSFKTISLEERHKRFSVPVRPISAALNPPSVPDTSPSSPQRRLSDINSRKPPATMEEAFSSLLDDLDTISGSEGNPSDLDLSDGEELLSLQVTSTDTKADTAVNDNGDGYGEGADDVTVKSGTQNGHVDVRLDSSLPEMNANCEATDSVKEDASYPSRLKVKITTDSKSDYPSSPGVDVTSSTSAGMTPSPDVWTIEDSGIGLGVDDALMSSSNRVSRVDTEYAKLKLGDLSMIATLGVGGFGRVELAVKD</sequence>
<feature type="compositionally biased region" description="Polar residues" evidence="1">
    <location>
        <begin position="1667"/>
        <end position="1678"/>
    </location>
</feature>
<feature type="region of interest" description="Disordered" evidence="1">
    <location>
        <begin position="2026"/>
        <end position="2055"/>
    </location>
</feature>
<feature type="compositionally biased region" description="Polar residues" evidence="1">
    <location>
        <begin position="1593"/>
        <end position="1606"/>
    </location>
</feature>
<feature type="compositionally biased region" description="Polar residues" evidence="1">
    <location>
        <begin position="13"/>
        <end position="40"/>
    </location>
</feature>
<feature type="compositionally biased region" description="Polar residues" evidence="1">
    <location>
        <begin position="192"/>
        <end position="201"/>
    </location>
</feature>
<feature type="compositionally biased region" description="Low complexity" evidence="1">
    <location>
        <begin position="1393"/>
        <end position="1403"/>
    </location>
</feature>
<feature type="compositionally biased region" description="Low complexity" evidence="1">
    <location>
        <begin position="1227"/>
        <end position="1251"/>
    </location>
</feature>
<keyword evidence="3" id="KW-1185">Reference proteome</keyword>
<evidence type="ECO:0000313" key="4">
    <source>
        <dbReference type="RefSeq" id="XP_005110151.2"/>
    </source>
</evidence>
<feature type="region of interest" description="Disordered" evidence="1">
    <location>
        <begin position="545"/>
        <end position="609"/>
    </location>
</feature>
<accession>A0ABM0K6X0</accession>
<feature type="compositionally biased region" description="Polar residues" evidence="1">
    <location>
        <begin position="1435"/>
        <end position="1453"/>
    </location>
</feature>
<feature type="region of interest" description="Disordered" evidence="1">
    <location>
        <begin position="1882"/>
        <end position="1987"/>
    </location>
</feature>
<dbReference type="GeneID" id="101846385"/>
<evidence type="ECO:0000259" key="2">
    <source>
        <dbReference type="Pfam" id="PF12510"/>
    </source>
</evidence>
<feature type="compositionally biased region" description="Polar residues" evidence="1">
    <location>
        <begin position="585"/>
        <end position="604"/>
    </location>
</feature>
<feature type="compositionally biased region" description="Basic and acidic residues" evidence="1">
    <location>
        <begin position="1366"/>
        <end position="1390"/>
    </location>
</feature>
<dbReference type="Proteomes" id="UP000694888">
    <property type="component" value="Unplaced"/>
</dbReference>
<feature type="compositionally biased region" description="Polar residues" evidence="1">
    <location>
        <begin position="1566"/>
        <end position="1583"/>
    </location>
</feature>
<feature type="compositionally biased region" description="Gly residues" evidence="1">
    <location>
        <begin position="765"/>
        <end position="777"/>
    </location>
</feature>
<feature type="compositionally biased region" description="Low complexity" evidence="1">
    <location>
        <begin position="661"/>
        <end position="678"/>
    </location>
</feature>
<feature type="region of interest" description="Disordered" evidence="1">
    <location>
        <begin position="192"/>
        <end position="377"/>
    </location>
</feature>
<feature type="compositionally biased region" description="Polar residues" evidence="1">
    <location>
        <begin position="1189"/>
        <end position="1203"/>
    </location>
</feature>
<feature type="compositionally biased region" description="Low complexity" evidence="1">
    <location>
        <begin position="778"/>
        <end position="802"/>
    </location>
</feature>
<feature type="region of interest" description="Disordered" evidence="1">
    <location>
        <begin position="642"/>
        <end position="688"/>
    </location>
</feature>
<name>A0ABM0K6X0_APLCA</name>
<feature type="compositionally biased region" description="Basic and acidic residues" evidence="1">
    <location>
        <begin position="1801"/>
        <end position="1835"/>
    </location>
</feature>
<feature type="compositionally biased region" description="Basic and acidic residues" evidence="1">
    <location>
        <begin position="253"/>
        <end position="282"/>
    </location>
</feature>
<feature type="compositionally biased region" description="Polar residues" evidence="1">
    <location>
        <begin position="361"/>
        <end position="373"/>
    </location>
</feature>
<feature type="compositionally biased region" description="Low complexity" evidence="1">
    <location>
        <begin position="1117"/>
        <end position="1136"/>
    </location>
</feature>
<feature type="compositionally biased region" description="Polar residues" evidence="1">
    <location>
        <begin position="821"/>
        <end position="831"/>
    </location>
</feature>
<feature type="compositionally biased region" description="Polar residues" evidence="1">
    <location>
        <begin position="1527"/>
        <end position="1537"/>
    </location>
</feature>
<feature type="compositionally biased region" description="Polar residues" evidence="1">
    <location>
        <begin position="116"/>
        <end position="141"/>
    </location>
</feature>
<feature type="region of interest" description="Disordered" evidence="1">
    <location>
        <begin position="951"/>
        <end position="975"/>
    </location>
</feature>
<feature type="compositionally biased region" description="Basic and acidic residues" evidence="1">
    <location>
        <begin position="1043"/>
        <end position="1063"/>
    </location>
</feature>
<feature type="compositionally biased region" description="Basic and acidic residues" evidence="1">
    <location>
        <begin position="430"/>
        <end position="444"/>
    </location>
</feature>
<feature type="compositionally biased region" description="Basic and acidic residues" evidence="1">
    <location>
        <begin position="1258"/>
        <end position="1278"/>
    </location>
</feature>
<feature type="region of interest" description="Disordered" evidence="1">
    <location>
        <begin position="480"/>
        <end position="530"/>
    </location>
</feature>
<feature type="compositionally biased region" description="Basic and acidic residues" evidence="1">
    <location>
        <begin position="1553"/>
        <end position="1562"/>
    </location>
</feature>
<feature type="compositionally biased region" description="Polar residues" evidence="1">
    <location>
        <begin position="1414"/>
        <end position="1425"/>
    </location>
</feature>
<proteinExistence type="predicted"/>
<feature type="compositionally biased region" description="Basic and acidic residues" evidence="1">
    <location>
        <begin position="1732"/>
        <end position="1759"/>
    </location>
</feature>
<feature type="compositionally biased region" description="Polar residues" evidence="1">
    <location>
        <begin position="1090"/>
        <end position="1116"/>
    </location>
</feature>
<feature type="domain" description="Smoothelin" evidence="2">
    <location>
        <begin position="1007"/>
        <end position="1041"/>
    </location>
</feature>
<feature type="compositionally biased region" description="Low complexity" evidence="1">
    <location>
        <begin position="1065"/>
        <end position="1089"/>
    </location>
</feature>
<feature type="compositionally biased region" description="Basic and acidic residues" evidence="1">
    <location>
        <begin position="1626"/>
        <end position="1650"/>
    </location>
</feature>
<feature type="region of interest" description="Disordered" evidence="1">
    <location>
        <begin position="1"/>
        <end position="170"/>
    </location>
</feature>